<dbReference type="PROSITE" id="PS50088">
    <property type="entry name" value="ANK_REPEAT"/>
    <property type="match status" value="1"/>
</dbReference>
<evidence type="ECO:0000313" key="3">
    <source>
        <dbReference type="EMBL" id="CAE0297930.1"/>
    </source>
</evidence>
<accession>A0A7S3MEL8</accession>
<evidence type="ECO:0000256" key="2">
    <source>
        <dbReference type="SAM" id="MobiDB-lite"/>
    </source>
</evidence>
<name>A0A7S3MEL8_9STRA</name>
<keyword evidence="1" id="KW-0040">ANK repeat</keyword>
<dbReference type="InterPro" id="IPR002110">
    <property type="entry name" value="Ankyrin_rpt"/>
</dbReference>
<gene>
    <name evidence="3" type="ORF">SELO1098_LOCUS26784</name>
</gene>
<protein>
    <submittedName>
        <fullName evidence="3">Uncharacterized protein</fullName>
    </submittedName>
</protein>
<dbReference type="Gene3D" id="1.25.40.20">
    <property type="entry name" value="Ankyrin repeat-containing domain"/>
    <property type="match status" value="1"/>
</dbReference>
<evidence type="ECO:0000256" key="1">
    <source>
        <dbReference type="PROSITE-ProRule" id="PRU00023"/>
    </source>
</evidence>
<dbReference type="InterPro" id="IPR036770">
    <property type="entry name" value="Ankyrin_rpt-contain_sf"/>
</dbReference>
<dbReference type="PROSITE" id="PS50297">
    <property type="entry name" value="ANK_REP_REGION"/>
    <property type="match status" value="1"/>
</dbReference>
<feature type="region of interest" description="Disordered" evidence="2">
    <location>
        <begin position="406"/>
        <end position="476"/>
    </location>
</feature>
<dbReference type="EMBL" id="HBIC01052320">
    <property type="protein sequence ID" value="CAE0297930.1"/>
    <property type="molecule type" value="Transcribed_RNA"/>
</dbReference>
<dbReference type="Pfam" id="PF12796">
    <property type="entry name" value="Ank_2"/>
    <property type="match status" value="1"/>
</dbReference>
<feature type="compositionally biased region" description="Basic and acidic residues" evidence="2">
    <location>
        <begin position="452"/>
        <end position="476"/>
    </location>
</feature>
<organism evidence="3">
    <name type="scientific">Spumella elongata</name>
    <dbReference type="NCBI Taxonomy" id="89044"/>
    <lineage>
        <taxon>Eukaryota</taxon>
        <taxon>Sar</taxon>
        <taxon>Stramenopiles</taxon>
        <taxon>Ochrophyta</taxon>
        <taxon>Chrysophyceae</taxon>
        <taxon>Chromulinales</taxon>
        <taxon>Chromulinaceae</taxon>
        <taxon>Spumella</taxon>
    </lineage>
</organism>
<dbReference type="AlphaFoldDB" id="A0A7S3MEL8"/>
<feature type="compositionally biased region" description="Acidic residues" evidence="2">
    <location>
        <begin position="442"/>
        <end position="451"/>
    </location>
</feature>
<proteinExistence type="predicted"/>
<reference evidence="3" key="1">
    <citation type="submission" date="2021-01" db="EMBL/GenBank/DDBJ databases">
        <authorList>
            <person name="Corre E."/>
            <person name="Pelletier E."/>
            <person name="Niang G."/>
            <person name="Scheremetjew M."/>
            <person name="Finn R."/>
            <person name="Kale V."/>
            <person name="Holt S."/>
            <person name="Cochrane G."/>
            <person name="Meng A."/>
            <person name="Brown T."/>
            <person name="Cohen L."/>
        </authorList>
    </citation>
    <scope>NUCLEOTIDE SEQUENCE</scope>
    <source>
        <strain evidence="3">CCAP 955/1</strain>
    </source>
</reference>
<dbReference type="SMART" id="SM00248">
    <property type="entry name" value="ANK"/>
    <property type="match status" value="1"/>
</dbReference>
<feature type="region of interest" description="Disordered" evidence="2">
    <location>
        <begin position="312"/>
        <end position="337"/>
    </location>
</feature>
<sequence>MVNIPITFLIAYLCVVGNIQQPHALSLWKSEPSDPSDYGVDISFPIHHYIDKAKAPIGHARYAEMMKGCYAKFSPRECDATERARMDMNKAQPSSQHNYTAIGFKKLKAPAAAWEPLISFYEANKDKEKLENWPRGNTYVNSWDSPTYMVSLEDQQLRGGMTVKAQIWAGVKPILEEWTGHKLEPTSLYGIRVYKDGAMLSTHVDRLPLVSSCIIQVAQDIDEPWPIEVYDHAGKAYNVTMQPGEMVLYESHTVLHGRPFPMKGRTYANVFVHFQPVDHEIMNKRDVEEHKKPLKKVDGVVGHLTSLLTGGKDTKPKAVLPRSSKGNIGGHEQDNHDEEHVQRHMEAIDKEHRERVAPAASATSEKHSDVLKHVKEAAMIDDQAVKIKATLEAARRKAELLREKEARERAESGLVNEEEEEDNTAIGRQARFNRRFASVGESSEEEEEEKEEKERDEEAVPERMGHHNSKEGRAEAERQDIIDGLREAAATGDYATLTELLDEGHVSLIHDTDENNWSVLHEAIRGGNLDSVKLLVDLGASLTDKVASGGAALWIAQYYLGEEHSITQYLKDIGAPEETEEF</sequence>
<dbReference type="SUPFAM" id="SSF48403">
    <property type="entry name" value="Ankyrin repeat"/>
    <property type="match status" value="1"/>
</dbReference>
<feature type="repeat" description="ANK" evidence="1">
    <location>
        <begin position="515"/>
        <end position="547"/>
    </location>
</feature>